<dbReference type="InterPro" id="IPR010640">
    <property type="entry name" value="Low_temperature_requirement_A"/>
</dbReference>
<dbReference type="AlphaFoldDB" id="A0A0D6PHT4"/>
<gene>
    <name evidence="2" type="ORF">Aam_089_005</name>
</gene>
<dbReference type="RefSeq" id="WP_048879607.1">
    <property type="nucleotide sequence ID" value="NZ_BANC01000087.1"/>
</dbReference>
<keyword evidence="1" id="KW-1133">Transmembrane helix</keyword>
<feature type="transmembrane region" description="Helical" evidence="1">
    <location>
        <begin position="21"/>
        <end position="40"/>
    </location>
</feature>
<reference evidence="2 3" key="1">
    <citation type="submission" date="2012-11" db="EMBL/GenBank/DDBJ databases">
        <title>Whole genome sequence of Acidocella aminolytica 101 = DSM 11237.</title>
        <authorList>
            <person name="Azuma Y."/>
            <person name="Higashiura N."/>
            <person name="Hirakawa H."/>
            <person name="Matsushita K."/>
        </authorList>
    </citation>
    <scope>NUCLEOTIDE SEQUENCE [LARGE SCALE GENOMIC DNA]</scope>
    <source>
        <strain evidence="3">101 / DSM 11237</strain>
    </source>
</reference>
<accession>A0A0D6PHT4</accession>
<feature type="transmembrane region" description="Helical" evidence="1">
    <location>
        <begin position="46"/>
        <end position="70"/>
    </location>
</feature>
<dbReference type="STRING" id="1120923.SAMN02746095_01410"/>
<evidence type="ECO:0000256" key="1">
    <source>
        <dbReference type="SAM" id="Phobius"/>
    </source>
</evidence>
<feature type="transmembrane region" description="Helical" evidence="1">
    <location>
        <begin position="234"/>
        <end position="253"/>
    </location>
</feature>
<evidence type="ECO:0000313" key="2">
    <source>
        <dbReference type="EMBL" id="GAN81212.1"/>
    </source>
</evidence>
<feature type="transmembrane region" description="Helical" evidence="1">
    <location>
        <begin position="274"/>
        <end position="295"/>
    </location>
</feature>
<dbReference type="Pfam" id="PF06772">
    <property type="entry name" value="LtrA"/>
    <property type="match status" value="1"/>
</dbReference>
<feature type="transmembrane region" description="Helical" evidence="1">
    <location>
        <begin position="139"/>
        <end position="159"/>
    </location>
</feature>
<feature type="transmembrane region" description="Helical" evidence="1">
    <location>
        <begin position="165"/>
        <end position="186"/>
    </location>
</feature>
<dbReference type="PANTHER" id="PTHR36840">
    <property type="entry name" value="BLL5714 PROTEIN"/>
    <property type="match status" value="1"/>
</dbReference>
<dbReference type="OrthoDB" id="5520804at2"/>
<sequence>MRGAAFSLLRRKGERAQVTQVELFFDLIFVFAVTQVSEFLRAHMSVLGGFQGAILFASMWWSWVYTSWVTNWIDPEHRPVKLLMLGLMFCALLLAASIPEAFGTRGIGFAIGLTVMSLGRSAFMLWALKQHDFGNYRNFQRIFAWLAAGSVLWLAGSVVDEQQRLWAWLVALLIDLLGPANGFYVPGLGRSTTNDWRVDARHMAERCAAFVLIALGESITVIGASFSELRWGDATFAAVVSALFAAFCLWWIYFNDAAERTAYAFAHARDVGKIARAGYTYAHGLLIAAIIMMAAGDAFLLDEPTEFARVGQSVLLLGGPAAFLVGNGVFRRLLHPRFPASHVWGLGGVGLLAVLSPYCTLLVMGGGVALVLVLVIVVSNLLVMRA</sequence>
<dbReference type="EMBL" id="BANC01000087">
    <property type="protein sequence ID" value="GAN81212.1"/>
    <property type="molecule type" value="Genomic_DNA"/>
</dbReference>
<name>A0A0D6PHT4_9PROT</name>
<dbReference type="PANTHER" id="PTHR36840:SF1">
    <property type="entry name" value="BLL5714 PROTEIN"/>
    <property type="match status" value="1"/>
</dbReference>
<comment type="caution">
    <text evidence="2">The sequence shown here is derived from an EMBL/GenBank/DDBJ whole genome shotgun (WGS) entry which is preliminary data.</text>
</comment>
<feature type="transmembrane region" description="Helical" evidence="1">
    <location>
        <begin position="361"/>
        <end position="383"/>
    </location>
</feature>
<keyword evidence="1" id="KW-0472">Membrane</keyword>
<feature type="transmembrane region" description="Helical" evidence="1">
    <location>
        <begin position="338"/>
        <end position="355"/>
    </location>
</feature>
<proteinExistence type="predicted"/>
<organism evidence="2 3">
    <name type="scientific">Acidocella aminolytica 101 = DSM 11237</name>
    <dbReference type="NCBI Taxonomy" id="1120923"/>
    <lineage>
        <taxon>Bacteria</taxon>
        <taxon>Pseudomonadati</taxon>
        <taxon>Pseudomonadota</taxon>
        <taxon>Alphaproteobacteria</taxon>
        <taxon>Acetobacterales</taxon>
        <taxon>Acidocellaceae</taxon>
        <taxon>Acidocella</taxon>
    </lineage>
</organism>
<keyword evidence="1" id="KW-0812">Transmembrane</keyword>
<feature type="transmembrane region" description="Helical" evidence="1">
    <location>
        <begin position="307"/>
        <end position="326"/>
    </location>
</feature>
<feature type="transmembrane region" description="Helical" evidence="1">
    <location>
        <begin position="107"/>
        <end position="127"/>
    </location>
</feature>
<dbReference type="Proteomes" id="UP000032668">
    <property type="component" value="Unassembled WGS sequence"/>
</dbReference>
<feature type="transmembrane region" description="Helical" evidence="1">
    <location>
        <begin position="207"/>
        <end position="228"/>
    </location>
</feature>
<keyword evidence="3" id="KW-1185">Reference proteome</keyword>
<feature type="transmembrane region" description="Helical" evidence="1">
    <location>
        <begin position="82"/>
        <end position="101"/>
    </location>
</feature>
<evidence type="ECO:0000313" key="3">
    <source>
        <dbReference type="Proteomes" id="UP000032668"/>
    </source>
</evidence>
<protein>
    <submittedName>
        <fullName evidence="2">Low temperature requirement protein LtrA</fullName>
    </submittedName>
</protein>